<dbReference type="SUPFAM" id="SSF47598">
    <property type="entry name" value="Ribbon-helix-helix"/>
    <property type="match status" value="1"/>
</dbReference>
<dbReference type="Pfam" id="PF01402">
    <property type="entry name" value="RHH_1"/>
    <property type="match status" value="1"/>
</dbReference>
<gene>
    <name evidence="2" type="ORF">A2989_04855</name>
</gene>
<proteinExistence type="predicted"/>
<accession>A0A1F4ZDU8</accession>
<dbReference type="GO" id="GO:0006355">
    <property type="term" value="P:regulation of DNA-templated transcription"/>
    <property type="evidence" value="ECO:0007669"/>
    <property type="project" value="InterPro"/>
</dbReference>
<dbReference type="InterPro" id="IPR013321">
    <property type="entry name" value="Arc_rbn_hlx_hlx"/>
</dbReference>
<dbReference type="InterPro" id="IPR002145">
    <property type="entry name" value="CopG"/>
</dbReference>
<evidence type="ECO:0000313" key="2">
    <source>
        <dbReference type="EMBL" id="OGD04335.1"/>
    </source>
</evidence>
<organism evidence="2 3">
    <name type="scientific">Candidatus Amesbacteria bacterium RIFCSPLOWO2_01_FULL_48_25</name>
    <dbReference type="NCBI Taxonomy" id="1797259"/>
    <lineage>
        <taxon>Bacteria</taxon>
        <taxon>Candidatus Amesiibacteriota</taxon>
    </lineage>
</organism>
<dbReference type="InterPro" id="IPR010985">
    <property type="entry name" value="Ribbon_hlx_hlx"/>
</dbReference>
<dbReference type="Gene3D" id="1.10.1220.10">
    <property type="entry name" value="Met repressor-like"/>
    <property type="match status" value="1"/>
</dbReference>
<dbReference type="Proteomes" id="UP000177080">
    <property type="component" value="Unassembled WGS sequence"/>
</dbReference>
<protein>
    <recommendedName>
        <fullName evidence="1">Ribbon-helix-helix protein CopG domain-containing protein</fullName>
    </recommendedName>
</protein>
<dbReference type="CDD" id="cd22231">
    <property type="entry name" value="RHH_NikR_HicB-like"/>
    <property type="match status" value="1"/>
</dbReference>
<evidence type="ECO:0000313" key="3">
    <source>
        <dbReference type="Proteomes" id="UP000177080"/>
    </source>
</evidence>
<feature type="domain" description="Ribbon-helix-helix protein CopG" evidence="1">
    <location>
        <begin position="10"/>
        <end position="45"/>
    </location>
</feature>
<dbReference type="EMBL" id="MEXN01000001">
    <property type="protein sequence ID" value="OGD04335.1"/>
    <property type="molecule type" value="Genomic_DNA"/>
</dbReference>
<name>A0A1F4ZDU8_9BACT</name>
<reference evidence="2 3" key="1">
    <citation type="journal article" date="2016" name="Nat. Commun.">
        <title>Thousands of microbial genomes shed light on interconnected biogeochemical processes in an aquifer system.</title>
        <authorList>
            <person name="Anantharaman K."/>
            <person name="Brown C.T."/>
            <person name="Hug L.A."/>
            <person name="Sharon I."/>
            <person name="Castelle C.J."/>
            <person name="Probst A.J."/>
            <person name="Thomas B.C."/>
            <person name="Singh A."/>
            <person name="Wilkins M.J."/>
            <person name="Karaoz U."/>
            <person name="Brodie E.L."/>
            <person name="Williams K.H."/>
            <person name="Hubbard S.S."/>
            <person name="Banfield J.F."/>
        </authorList>
    </citation>
    <scope>NUCLEOTIDE SEQUENCE [LARGE SCALE GENOMIC DNA]</scope>
</reference>
<dbReference type="STRING" id="1797259.A2989_04855"/>
<dbReference type="AlphaFoldDB" id="A0A1F4ZDU8"/>
<comment type="caution">
    <text evidence="2">The sequence shown here is derived from an EMBL/GenBank/DDBJ whole genome shotgun (WGS) entry which is preliminary data.</text>
</comment>
<sequence length="93" mass="10540">MFLNVLMATLTISVPSQITQQIDSEVKRGRFATRSEFFRNLLRKYFSGQLKLESFDARPLGEIKLELAKTGRYSEKFIDSVVRGLGKSSAYAS</sequence>
<evidence type="ECO:0000259" key="1">
    <source>
        <dbReference type="Pfam" id="PF01402"/>
    </source>
</evidence>